<evidence type="ECO:0000256" key="4">
    <source>
        <dbReference type="ARBA" id="ARBA00022960"/>
    </source>
</evidence>
<evidence type="ECO:0000313" key="9">
    <source>
        <dbReference type="EMBL" id="MBY8916261.1"/>
    </source>
</evidence>
<evidence type="ECO:0000256" key="1">
    <source>
        <dbReference type="ARBA" id="ARBA00004752"/>
    </source>
</evidence>
<keyword evidence="6 7" id="KW-0961">Cell wall biogenesis/degradation</keyword>
<evidence type="ECO:0000259" key="8">
    <source>
        <dbReference type="PROSITE" id="PS52029"/>
    </source>
</evidence>
<dbReference type="RefSeq" id="WP_223005529.1">
    <property type="nucleotide sequence ID" value="NZ_JAHSQO010000002.1"/>
</dbReference>
<feature type="active site" description="Proton donor/acceptor" evidence="7">
    <location>
        <position position="145"/>
    </location>
</feature>
<keyword evidence="10" id="KW-1185">Reference proteome</keyword>
<dbReference type="PANTHER" id="PTHR38589:SF1">
    <property type="entry name" value="BLR0621 PROTEIN"/>
    <property type="match status" value="1"/>
</dbReference>
<evidence type="ECO:0000256" key="5">
    <source>
        <dbReference type="ARBA" id="ARBA00022984"/>
    </source>
</evidence>
<evidence type="ECO:0000256" key="2">
    <source>
        <dbReference type="ARBA" id="ARBA00005992"/>
    </source>
</evidence>
<comment type="similarity">
    <text evidence="2">Belongs to the YkuD family.</text>
</comment>
<sequence length="182" mass="20200">MKCKAGKSIDLIEVRRRPGKPTQGLLSVGPLVFPCALGRTGTAMLKREGDGATPVGDLLLLYGYFRGDRAPAGPPLSRFPLTRIDARDGWCDASGDRNYNRPVRLPYPASHERMAREDRLYDVCMVSDWNMRPAIRNRGSAIFFHIAKPGFPPTEGCIAVSPLAMARILPLIGPHTRIRIYR</sequence>
<dbReference type="SUPFAM" id="SSF141523">
    <property type="entry name" value="L,D-transpeptidase catalytic domain-like"/>
    <property type="match status" value="1"/>
</dbReference>
<dbReference type="PROSITE" id="PS52029">
    <property type="entry name" value="LD_TPASE"/>
    <property type="match status" value="1"/>
</dbReference>
<comment type="pathway">
    <text evidence="1 7">Cell wall biogenesis; peptidoglycan biosynthesis.</text>
</comment>
<keyword evidence="5 7" id="KW-0573">Peptidoglycan synthesis</keyword>
<proteinExistence type="inferred from homology"/>
<dbReference type="PANTHER" id="PTHR38589">
    <property type="entry name" value="BLR0621 PROTEIN"/>
    <property type="match status" value="1"/>
</dbReference>
<evidence type="ECO:0000256" key="7">
    <source>
        <dbReference type="PROSITE-ProRule" id="PRU01373"/>
    </source>
</evidence>
<dbReference type="InterPro" id="IPR005490">
    <property type="entry name" value="LD_TPept_cat_dom"/>
</dbReference>
<accession>A0ABS7R5S3</accession>
<evidence type="ECO:0000256" key="6">
    <source>
        <dbReference type="ARBA" id="ARBA00023316"/>
    </source>
</evidence>
<comment type="caution">
    <text evidence="9">The sequence shown here is derived from an EMBL/GenBank/DDBJ whole genome shotgun (WGS) entry which is preliminary data.</text>
</comment>
<protein>
    <submittedName>
        <fullName evidence="9">L,D-transpeptidase family protein</fullName>
    </submittedName>
</protein>
<dbReference type="Proteomes" id="UP000777661">
    <property type="component" value="Unassembled WGS sequence"/>
</dbReference>
<gene>
    <name evidence="9" type="ORF">KVG22_06670</name>
</gene>
<name>A0ABS7R5S3_9HYPH</name>
<keyword evidence="4 7" id="KW-0133">Cell shape</keyword>
<keyword evidence="3" id="KW-0808">Transferase</keyword>
<feature type="domain" description="L,D-TPase catalytic" evidence="8">
    <location>
        <begin position="12"/>
        <end position="181"/>
    </location>
</feature>
<dbReference type="Pfam" id="PF03734">
    <property type="entry name" value="YkuD"/>
    <property type="match status" value="1"/>
</dbReference>
<dbReference type="CDD" id="cd16913">
    <property type="entry name" value="YkuD_like"/>
    <property type="match status" value="1"/>
</dbReference>
<dbReference type="EMBL" id="JAHSQO010000002">
    <property type="protein sequence ID" value="MBY8916261.1"/>
    <property type="molecule type" value="Genomic_DNA"/>
</dbReference>
<evidence type="ECO:0000313" key="10">
    <source>
        <dbReference type="Proteomes" id="UP000777661"/>
    </source>
</evidence>
<feature type="active site" description="Nucleophile" evidence="7">
    <location>
        <position position="157"/>
    </location>
</feature>
<organism evidence="9 10">
    <name type="scientific">Nitratireductor rhodophyticola</name>
    <dbReference type="NCBI Taxonomy" id="2854036"/>
    <lineage>
        <taxon>Bacteria</taxon>
        <taxon>Pseudomonadati</taxon>
        <taxon>Pseudomonadota</taxon>
        <taxon>Alphaproteobacteria</taxon>
        <taxon>Hyphomicrobiales</taxon>
        <taxon>Phyllobacteriaceae</taxon>
        <taxon>Nitratireductor</taxon>
    </lineage>
</organism>
<reference evidence="9 10" key="1">
    <citation type="submission" date="2021-06" db="EMBL/GenBank/DDBJ databases">
        <title>Nitratireductor porphyridii sp. nov., isolated from a small marine red alga, Porphyridium purpureum in South Korea.</title>
        <authorList>
            <person name="Kim K.H."/>
            <person name="Kristyanto S."/>
            <person name="Jeon C.O."/>
        </authorList>
    </citation>
    <scope>NUCLEOTIDE SEQUENCE [LARGE SCALE GENOMIC DNA]</scope>
    <source>
        <strain evidence="9 10">R6</strain>
    </source>
</reference>
<evidence type="ECO:0000256" key="3">
    <source>
        <dbReference type="ARBA" id="ARBA00022679"/>
    </source>
</evidence>
<dbReference type="InterPro" id="IPR038063">
    <property type="entry name" value="Transpep_catalytic_dom"/>
</dbReference>